<dbReference type="AlphaFoldDB" id="A0A4Q7KJU9"/>
<reference evidence="4 5" key="1">
    <citation type="submission" date="2019-02" db="EMBL/GenBank/DDBJ databases">
        <title>Genomic Encyclopedia of Type Strains, Phase IV (KMG-IV): sequencing the most valuable type-strain genomes for metagenomic binning, comparative biology and taxonomic classification.</title>
        <authorList>
            <person name="Goeker M."/>
        </authorList>
    </citation>
    <scope>NUCLEOTIDE SEQUENCE [LARGE SCALE GENOMIC DNA]</scope>
    <source>
        <strain evidence="4 5">DSM 101727</strain>
    </source>
</reference>
<comment type="caution">
    <text evidence="4">The sequence shown here is derived from an EMBL/GenBank/DDBJ whole genome shotgun (WGS) entry which is preliminary data.</text>
</comment>
<protein>
    <submittedName>
        <fullName evidence="4">NAD(P)-dependent dehydrogenase (Short-subunit alcohol dehydrogenase family)</fullName>
    </submittedName>
</protein>
<dbReference type="PRINTS" id="PR00080">
    <property type="entry name" value="SDRFAMILY"/>
</dbReference>
<dbReference type="SUPFAM" id="SSF51735">
    <property type="entry name" value="NAD(P)-binding Rossmann-fold domains"/>
    <property type="match status" value="1"/>
</dbReference>
<evidence type="ECO:0000259" key="3">
    <source>
        <dbReference type="SMART" id="SM00822"/>
    </source>
</evidence>
<dbReference type="PROSITE" id="PS51318">
    <property type="entry name" value="TAT"/>
    <property type="match status" value="1"/>
</dbReference>
<dbReference type="CDD" id="cd05233">
    <property type="entry name" value="SDR_c"/>
    <property type="match status" value="1"/>
</dbReference>
<evidence type="ECO:0000313" key="4">
    <source>
        <dbReference type="EMBL" id="RZS36474.1"/>
    </source>
</evidence>
<dbReference type="InterPro" id="IPR036291">
    <property type="entry name" value="NAD(P)-bd_dom_sf"/>
</dbReference>
<dbReference type="Pfam" id="PF13561">
    <property type="entry name" value="adh_short_C2"/>
    <property type="match status" value="1"/>
</dbReference>
<dbReference type="InterPro" id="IPR057326">
    <property type="entry name" value="KR_dom"/>
</dbReference>
<dbReference type="Gene3D" id="3.40.50.720">
    <property type="entry name" value="NAD(P)-binding Rossmann-like Domain"/>
    <property type="match status" value="1"/>
</dbReference>
<keyword evidence="2" id="KW-0560">Oxidoreductase</keyword>
<name>A0A4Q7KJU9_9PSEU</name>
<dbReference type="PANTHER" id="PTHR24321">
    <property type="entry name" value="DEHYDROGENASES, SHORT CHAIN"/>
    <property type="match status" value="1"/>
</dbReference>
<dbReference type="InterPro" id="IPR020904">
    <property type="entry name" value="Sc_DH/Rdtase_CS"/>
</dbReference>
<dbReference type="PANTHER" id="PTHR24321:SF11">
    <property type="entry name" value="BLR0893 PROTEIN"/>
    <property type="match status" value="1"/>
</dbReference>
<dbReference type="FunFam" id="3.40.50.720:FF:000084">
    <property type="entry name" value="Short-chain dehydrogenase reductase"/>
    <property type="match status" value="1"/>
</dbReference>
<gene>
    <name evidence="4" type="ORF">EV193_107155</name>
</gene>
<comment type="similarity">
    <text evidence="1">Belongs to the short-chain dehydrogenases/reductases (SDR) family.</text>
</comment>
<feature type="domain" description="Ketoreductase" evidence="3">
    <location>
        <begin position="66"/>
        <end position="247"/>
    </location>
</feature>
<proteinExistence type="inferred from homology"/>
<evidence type="ECO:0000256" key="2">
    <source>
        <dbReference type="ARBA" id="ARBA00023002"/>
    </source>
</evidence>
<dbReference type="InterPro" id="IPR006311">
    <property type="entry name" value="TAT_signal"/>
</dbReference>
<dbReference type="InterPro" id="IPR002347">
    <property type="entry name" value="SDR_fam"/>
</dbReference>
<dbReference type="PRINTS" id="PR00081">
    <property type="entry name" value="GDHRDH"/>
</dbReference>
<dbReference type="Proteomes" id="UP000294257">
    <property type="component" value="Unassembled WGS sequence"/>
</dbReference>
<keyword evidence="5" id="KW-1185">Reference proteome</keyword>
<dbReference type="SMART" id="SM00822">
    <property type="entry name" value="PKS_KR"/>
    <property type="match status" value="1"/>
</dbReference>
<accession>A0A4Q7KJU9</accession>
<sequence length="312" mass="32785">MPKRHERGYWTVVKPAGCLIDMTNKPNRRTVLTAGALGITASAIAPGAAAGSVAGTPGRRGRFADKVVLITGATSGIGAATARAMAAEGAKVYFCGRRERLGHEVAASIRAAGGDATFRRADVRNEPEVRDLVEACVRRYGRLDIAVNNAGIESPRAVRLHEQTLADLENVWRTNAAGVFLGMKYEIPRMLAQGGGAIVNTASISAEVGFATIAPYNASKHAVASLTKVAALEYSADRIRINAFAPGAVDTPMLRRAAEAFGMTYEEIAQSYPIKRIVAAEEMATVVMFLASTDSSAIVGSDLDASGGYLTG</sequence>
<dbReference type="PROSITE" id="PS00061">
    <property type="entry name" value="ADH_SHORT"/>
    <property type="match status" value="1"/>
</dbReference>
<dbReference type="EMBL" id="SGWQ01000007">
    <property type="protein sequence ID" value="RZS36474.1"/>
    <property type="molecule type" value="Genomic_DNA"/>
</dbReference>
<dbReference type="GO" id="GO:0016491">
    <property type="term" value="F:oxidoreductase activity"/>
    <property type="evidence" value="ECO:0007669"/>
    <property type="project" value="UniProtKB-KW"/>
</dbReference>
<evidence type="ECO:0000313" key="5">
    <source>
        <dbReference type="Proteomes" id="UP000294257"/>
    </source>
</evidence>
<evidence type="ECO:0000256" key="1">
    <source>
        <dbReference type="ARBA" id="ARBA00006484"/>
    </source>
</evidence>
<organism evidence="4 5">
    <name type="scientific">Herbihabitans rhizosphaerae</name>
    <dbReference type="NCBI Taxonomy" id="1872711"/>
    <lineage>
        <taxon>Bacteria</taxon>
        <taxon>Bacillati</taxon>
        <taxon>Actinomycetota</taxon>
        <taxon>Actinomycetes</taxon>
        <taxon>Pseudonocardiales</taxon>
        <taxon>Pseudonocardiaceae</taxon>
        <taxon>Herbihabitans</taxon>
    </lineage>
</organism>